<feature type="domain" description="Glutamine amidotransferase type-2" evidence="11">
    <location>
        <begin position="2"/>
        <end position="214"/>
    </location>
</feature>
<accession>A0A5S9N2C4</accession>
<protein>
    <recommendedName>
        <fullName evidence="3">asparagine synthase (glutamine-hydrolyzing)</fullName>
        <ecNumber evidence="3">6.3.5.4</ecNumber>
    </recommendedName>
</protein>
<evidence type="ECO:0000256" key="3">
    <source>
        <dbReference type="ARBA" id="ARBA00012737"/>
    </source>
</evidence>
<dbReference type="SUPFAM" id="SSF56235">
    <property type="entry name" value="N-terminal nucleophile aminohydrolases (Ntn hydrolases)"/>
    <property type="match status" value="1"/>
</dbReference>
<evidence type="ECO:0000256" key="4">
    <source>
        <dbReference type="ARBA" id="ARBA00022741"/>
    </source>
</evidence>
<dbReference type="GO" id="GO:0005524">
    <property type="term" value="F:ATP binding"/>
    <property type="evidence" value="ECO:0007669"/>
    <property type="project" value="UniProtKB-KW"/>
</dbReference>
<dbReference type="Pfam" id="PF13537">
    <property type="entry name" value="GATase_7"/>
    <property type="match status" value="1"/>
</dbReference>
<evidence type="ECO:0000256" key="7">
    <source>
        <dbReference type="ARBA" id="ARBA00048741"/>
    </source>
</evidence>
<evidence type="ECO:0000256" key="5">
    <source>
        <dbReference type="ARBA" id="ARBA00022840"/>
    </source>
</evidence>
<organism evidence="12 13">
    <name type="scientific">BD1-7 clade bacterium</name>
    <dbReference type="NCBI Taxonomy" id="2029982"/>
    <lineage>
        <taxon>Bacteria</taxon>
        <taxon>Pseudomonadati</taxon>
        <taxon>Pseudomonadota</taxon>
        <taxon>Gammaproteobacteria</taxon>
        <taxon>Cellvibrionales</taxon>
        <taxon>Spongiibacteraceae</taxon>
        <taxon>BD1-7 clade</taxon>
    </lineage>
</organism>
<dbReference type="PANTHER" id="PTHR43284:SF1">
    <property type="entry name" value="ASPARAGINE SYNTHETASE"/>
    <property type="match status" value="1"/>
</dbReference>
<evidence type="ECO:0000256" key="1">
    <source>
        <dbReference type="ARBA" id="ARBA00005187"/>
    </source>
</evidence>
<dbReference type="Gene3D" id="3.40.50.620">
    <property type="entry name" value="HUPs"/>
    <property type="match status" value="1"/>
</dbReference>
<feature type="site" description="Important for beta-aspartyl-AMP intermediate formation" evidence="10">
    <location>
        <position position="369"/>
    </location>
</feature>
<feature type="binding site" evidence="9">
    <location>
        <position position="101"/>
    </location>
    <ligand>
        <name>L-glutamine</name>
        <dbReference type="ChEBI" id="CHEBI:58359"/>
    </ligand>
</feature>
<dbReference type="OrthoDB" id="9763290at2"/>
<comment type="similarity">
    <text evidence="2">Belongs to the asparagine synthetase family.</text>
</comment>
<dbReference type="CDD" id="cd00712">
    <property type="entry name" value="AsnB"/>
    <property type="match status" value="1"/>
</dbReference>
<evidence type="ECO:0000259" key="11">
    <source>
        <dbReference type="PROSITE" id="PS51278"/>
    </source>
</evidence>
<dbReference type="Proteomes" id="UP000434580">
    <property type="component" value="Unassembled WGS sequence"/>
</dbReference>
<evidence type="ECO:0000256" key="2">
    <source>
        <dbReference type="ARBA" id="ARBA00005752"/>
    </source>
</evidence>
<name>A0A5S9N2C4_9GAMM</name>
<comment type="pathway">
    <text evidence="1">Amino-acid biosynthesis; L-asparagine biosynthesis; L-asparagine from L-aspartate (L-Gln route): step 1/1.</text>
</comment>
<dbReference type="InterPro" id="IPR014729">
    <property type="entry name" value="Rossmann-like_a/b/a_fold"/>
</dbReference>
<dbReference type="EMBL" id="CACSII010000001">
    <property type="protein sequence ID" value="CAA0080654.1"/>
    <property type="molecule type" value="Genomic_DNA"/>
</dbReference>
<dbReference type="PROSITE" id="PS51278">
    <property type="entry name" value="GATASE_TYPE_2"/>
    <property type="match status" value="1"/>
</dbReference>
<dbReference type="CDD" id="cd01991">
    <property type="entry name" value="Asn_synthase_B_C"/>
    <property type="match status" value="1"/>
</dbReference>
<proteinExistence type="inferred from homology"/>
<evidence type="ECO:0000313" key="13">
    <source>
        <dbReference type="Proteomes" id="UP000434580"/>
    </source>
</evidence>
<dbReference type="SUPFAM" id="SSF52402">
    <property type="entry name" value="Adenine nucleotide alpha hydrolases-like"/>
    <property type="match status" value="1"/>
</dbReference>
<dbReference type="PANTHER" id="PTHR43284">
    <property type="entry name" value="ASPARAGINE SYNTHETASE (GLUTAMINE-HYDROLYZING)"/>
    <property type="match status" value="1"/>
</dbReference>
<keyword evidence="8" id="KW-0028">Amino-acid biosynthesis</keyword>
<dbReference type="EC" id="6.3.5.4" evidence="3"/>
<evidence type="ECO:0000256" key="8">
    <source>
        <dbReference type="PIRSR" id="PIRSR001589-1"/>
    </source>
</evidence>
<dbReference type="Pfam" id="PF00733">
    <property type="entry name" value="Asn_synthase"/>
    <property type="match status" value="1"/>
</dbReference>
<keyword evidence="12" id="KW-0436">Ligase</keyword>
<dbReference type="InterPro" id="IPR001962">
    <property type="entry name" value="Asn_synthase"/>
</dbReference>
<keyword evidence="5 9" id="KW-0067">ATP-binding</keyword>
<dbReference type="NCBIfam" id="TIGR01536">
    <property type="entry name" value="asn_synth_AEB"/>
    <property type="match status" value="1"/>
</dbReference>
<dbReference type="GO" id="GO:0004066">
    <property type="term" value="F:asparagine synthase (glutamine-hydrolyzing) activity"/>
    <property type="evidence" value="ECO:0007669"/>
    <property type="project" value="UniProtKB-EC"/>
</dbReference>
<evidence type="ECO:0000256" key="6">
    <source>
        <dbReference type="ARBA" id="ARBA00022962"/>
    </source>
</evidence>
<dbReference type="InterPro" id="IPR029055">
    <property type="entry name" value="Ntn_hydrolases_N"/>
</dbReference>
<sequence>MCGIFGIVDSHQDSVEASVYKALKEIDYRGPNDQGVFLSNLAEKNIGLGHVRLSVQDLTGRAHQPMHFENLTIIYNGEVYNFAEIKHELIGLGYRFESDSDTEVILKAYHCWGEECLTKFRGMFAFAILDLQRKEIFMARDRVGVKPLYYSHVEDRFVFGSELKTITCHSTFDRVINPRALSSYFRFGYINSNESIFSNINKLPPGHLLRFDLVRSELMSSRYWALEDYYSSQSETMTYEEAIENVEREITSSCMLRMVSDVPVGVFLSGGVDSSLVASILQAHGDFTCRTFTLGFDDPAYDESEYAKAVASNLGTEHSELTATKEDALSVIRELPCIYDEPFADSSSIPTILVSRLAADSVSVVLSGDGGDEMFCGYSAYHFMPKRYGLIKGMPFGKSLIKLASALSSPNGILHNLNEGIYTKVQKARDLSSTENIADAYRLSNSVFTSSELKYLLRDKPKELNEISLIGPSDYESMMLSDFSGYLPDDLLVKVDRATMSVSLEGREPLLDHKILECAAQIPIEHKVGKKVLKDILAKYLPRDLFERRKQGFGLPINEWLRTDLQELLDEFLSREAIERVGVFRAEYVLKLKDMFLSGKNDDRKIWTVLVFQMWAFEYLLES</sequence>
<comment type="catalytic activity">
    <reaction evidence="7">
        <text>L-aspartate + L-glutamine + ATP + H2O = L-asparagine + L-glutamate + AMP + diphosphate + H(+)</text>
        <dbReference type="Rhea" id="RHEA:12228"/>
        <dbReference type="ChEBI" id="CHEBI:15377"/>
        <dbReference type="ChEBI" id="CHEBI:15378"/>
        <dbReference type="ChEBI" id="CHEBI:29985"/>
        <dbReference type="ChEBI" id="CHEBI:29991"/>
        <dbReference type="ChEBI" id="CHEBI:30616"/>
        <dbReference type="ChEBI" id="CHEBI:33019"/>
        <dbReference type="ChEBI" id="CHEBI:58048"/>
        <dbReference type="ChEBI" id="CHEBI:58359"/>
        <dbReference type="ChEBI" id="CHEBI:456215"/>
        <dbReference type="EC" id="6.3.5.4"/>
    </reaction>
</comment>
<dbReference type="AlphaFoldDB" id="A0A5S9N2C4"/>
<evidence type="ECO:0000256" key="9">
    <source>
        <dbReference type="PIRSR" id="PIRSR001589-2"/>
    </source>
</evidence>
<gene>
    <name evidence="12" type="primary">asnB_2</name>
    <name evidence="12" type="ORF">DPBNPPHM_00276</name>
</gene>
<evidence type="ECO:0000256" key="10">
    <source>
        <dbReference type="PIRSR" id="PIRSR001589-3"/>
    </source>
</evidence>
<reference evidence="12 13" key="1">
    <citation type="submission" date="2019-11" db="EMBL/GenBank/DDBJ databases">
        <authorList>
            <person name="Holert J."/>
        </authorList>
    </citation>
    <scope>NUCLEOTIDE SEQUENCE [LARGE SCALE GENOMIC DNA]</scope>
    <source>
        <strain evidence="12">BC5_2</strain>
    </source>
</reference>
<feature type="active site" description="For GATase activity" evidence="8">
    <location>
        <position position="2"/>
    </location>
</feature>
<dbReference type="GO" id="GO:0005829">
    <property type="term" value="C:cytosol"/>
    <property type="evidence" value="ECO:0007669"/>
    <property type="project" value="TreeGrafter"/>
</dbReference>
<keyword evidence="8" id="KW-0061">Asparagine biosynthesis</keyword>
<dbReference type="GO" id="GO:0006529">
    <property type="term" value="P:asparagine biosynthetic process"/>
    <property type="evidence" value="ECO:0007669"/>
    <property type="project" value="UniProtKB-KW"/>
</dbReference>
<dbReference type="Gene3D" id="3.60.20.10">
    <property type="entry name" value="Glutamine Phosphoribosylpyrophosphate, subunit 1, domain 1"/>
    <property type="match status" value="1"/>
</dbReference>
<keyword evidence="6 8" id="KW-0315">Glutamine amidotransferase</keyword>
<dbReference type="InterPro" id="IPR033738">
    <property type="entry name" value="AsnB_N"/>
</dbReference>
<feature type="binding site" evidence="9">
    <location>
        <begin position="367"/>
        <end position="368"/>
    </location>
    <ligand>
        <name>ATP</name>
        <dbReference type="ChEBI" id="CHEBI:30616"/>
    </ligand>
</feature>
<dbReference type="InterPro" id="IPR006426">
    <property type="entry name" value="Asn_synth_AEB"/>
</dbReference>
<dbReference type="InterPro" id="IPR051786">
    <property type="entry name" value="ASN_synthetase/amidase"/>
</dbReference>
<keyword evidence="4 9" id="KW-0547">Nucleotide-binding</keyword>
<dbReference type="PIRSF" id="PIRSF001589">
    <property type="entry name" value="Asn_synthetase_glu-h"/>
    <property type="match status" value="1"/>
</dbReference>
<evidence type="ECO:0000313" key="12">
    <source>
        <dbReference type="EMBL" id="CAA0080654.1"/>
    </source>
</evidence>
<dbReference type="InterPro" id="IPR017932">
    <property type="entry name" value="GATase_2_dom"/>
</dbReference>